<evidence type="ECO:0000313" key="1">
    <source>
        <dbReference type="Proteomes" id="UP000887580"/>
    </source>
</evidence>
<organism evidence="1 2">
    <name type="scientific">Panagrolaimus sp. PS1159</name>
    <dbReference type="NCBI Taxonomy" id="55785"/>
    <lineage>
        <taxon>Eukaryota</taxon>
        <taxon>Metazoa</taxon>
        <taxon>Ecdysozoa</taxon>
        <taxon>Nematoda</taxon>
        <taxon>Chromadorea</taxon>
        <taxon>Rhabditida</taxon>
        <taxon>Tylenchina</taxon>
        <taxon>Panagrolaimomorpha</taxon>
        <taxon>Panagrolaimoidea</taxon>
        <taxon>Panagrolaimidae</taxon>
        <taxon>Panagrolaimus</taxon>
    </lineage>
</organism>
<name>A0AC35GQR8_9BILA</name>
<accession>A0AC35GQR8</accession>
<evidence type="ECO:0000313" key="2">
    <source>
        <dbReference type="WBParaSite" id="PS1159_v2.g7692.t1"/>
    </source>
</evidence>
<protein>
    <submittedName>
        <fullName evidence="2">Uncharacterized protein</fullName>
    </submittedName>
</protein>
<reference evidence="2" key="1">
    <citation type="submission" date="2022-11" db="UniProtKB">
        <authorList>
            <consortium name="WormBaseParasite"/>
        </authorList>
    </citation>
    <scope>IDENTIFICATION</scope>
</reference>
<sequence>MFDFLPHCGAFVSYEIFHLQLTSIVGPYSLFVGTLDIGICAILYSKTLLNSKVSASVTVISINRIQA</sequence>
<dbReference type="WBParaSite" id="PS1159_v2.g7692.t1">
    <property type="protein sequence ID" value="PS1159_v2.g7692.t1"/>
    <property type="gene ID" value="PS1159_v2.g7692"/>
</dbReference>
<dbReference type="Proteomes" id="UP000887580">
    <property type="component" value="Unplaced"/>
</dbReference>
<proteinExistence type="predicted"/>